<feature type="compositionally biased region" description="Low complexity" evidence="1">
    <location>
        <begin position="466"/>
        <end position="478"/>
    </location>
</feature>
<feature type="compositionally biased region" description="Low complexity" evidence="1">
    <location>
        <begin position="357"/>
        <end position="378"/>
    </location>
</feature>
<reference evidence="3" key="3">
    <citation type="submission" date="2025-09" db="UniProtKB">
        <authorList>
            <consortium name="Ensembl"/>
        </authorList>
    </citation>
    <scope>IDENTIFICATION</scope>
</reference>
<dbReference type="PANTHER" id="PTHR13589:SF6">
    <property type="entry name" value="CREB-REGULATED TRANSCRIPTION COACTIVATOR 2"/>
    <property type="match status" value="1"/>
</dbReference>
<feature type="region of interest" description="Disordered" evidence="1">
    <location>
        <begin position="152"/>
        <end position="180"/>
    </location>
</feature>
<dbReference type="RefSeq" id="XP_037391079.1">
    <property type="nucleotide sequence ID" value="XM_037535182.1"/>
</dbReference>
<feature type="compositionally biased region" description="Basic and acidic residues" evidence="1">
    <location>
        <begin position="610"/>
        <end position="634"/>
    </location>
</feature>
<dbReference type="Pfam" id="PF12885">
    <property type="entry name" value="TORC_M"/>
    <property type="match status" value="1"/>
</dbReference>
<feature type="region of interest" description="Disordered" evidence="1">
    <location>
        <begin position="607"/>
        <end position="679"/>
    </location>
</feature>
<evidence type="ECO:0000313" key="4">
    <source>
        <dbReference type="Proteomes" id="UP001501920"/>
    </source>
</evidence>
<feature type="region of interest" description="Disordered" evidence="1">
    <location>
        <begin position="340"/>
        <end position="390"/>
    </location>
</feature>
<dbReference type="GeneTree" id="ENSGT00990000204953"/>
<reference evidence="3" key="2">
    <citation type="submission" date="2025-08" db="UniProtKB">
        <authorList>
            <consortium name="Ensembl"/>
        </authorList>
    </citation>
    <scope>IDENTIFICATION</scope>
</reference>
<name>A0AAR2JFY1_PYGNA</name>
<feature type="compositionally biased region" description="Polar residues" evidence="1">
    <location>
        <begin position="643"/>
        <end position="662"/>
    </location>
</feature>
<protein>
    <recommendedName>
        <fullName evidence="2">Transducer of regulated CREB activity middle domain-containing protein</fullName>
    </recommendedName>
</protein>
<dbReference type="GO" id="GO:0005737">
    <property type="term" value="C:cytoplasm"/>
    <property type="evidence" value="ECO:0007669"/>
    <property type="project" value="InterPro"/>
</dbReference>
<proteinExistence type="predicted"/>
<feature type="domain" description="Transducer of regulated CREB activity middle" evidence="2">
    <location>
        <begin position="6"/>
        <end position="147"/>
    </location>
</feature>
<feature type="compositionally biased region" description="Basic and acidic residues" evidence="1">
    <location>
        <begin position="342"/>
        <end position="356"/>
    </location>
</feature>
<dbReference type="GO" id="GO:0005634">
    <property type="term" value="C:nucleus"/>
    <property type="evidence" value="ECO:0007669"/>
    <property type="project" value="InterPro"/>
</dbReference>
<dbReference type="CTD" id="200186"/>
<dbReference type="InterPro" id="IPR024786">
    <property type="entry name" value="TORC"/>
</dbReference>
<feature type="region of interest" description="Disordered" evidence="1">
    <location>
        <begin position="423"/>
        <end position="453"/>
    </location>
</feature>
<evidence type="ECO:0000259" key="2">
    <source>
        <dbReference type="Pfam" id="PF12885"/>
    </source>
</evidence>
<dbReference type="InterPro" id="IPR024784">
    <property type="entry name" value="TORC_M"/>
</dbReference>
<feature type="region of interest" description="Disordered" evidence="1">
    <location>
        <begin position="466"/>
        <end position="502"/>
    </location>
</feature>
<accession>A0AAR2JFY1</accession>
<dbReference type="GO" id="GO:0045944">
    <property type="term" value="P:positive regulation of transcription by RNA polymerase II"/>
    <property type="evidence" value="ECO:0007669"/>
    <property type="project" value="TreeGrafter"/>
</dbReference>
<evidence type="ECO:0000313" key="3">
    <source>
        <dbReference type="Ensembl" id="ENSPNAP00000049119.1"/>
    </source>
</evidence>
<dbReference type="Ensembl" id="ENSPNAT00000078316.1">
    <property type="protein sequence ID" value="ENSPNAP00000049119.1"/>
    <property type="gene ID" value="ENSPNAG00000030670.1"/>
</dbReference>
<organism evidence="3 4">
    <name type="scientific">Pygocentrus nattereri</name>
    <name type="common">Red-bellied piranha</name>
    <dbReference type="NCBI Taxonomy" id="42514"/>
    <lineage>
        <taxon>Eukaryota</taxon>
        <taxon>Metazoa</taxon>
        <taxon>Chordata</taxon>
        <taxon>Craniata</taxon>
        <taxon>Vertebrata</taxon>
        <taxon>Euteleostomi</taxon>
        <taxon>Actinopterygii</taxon>
        <taxon>Neopterygii</taxon>
        <taxon>Teleostei</taxon>
        <taxon>Ostariophysi</taxon>
        <taxon>Characiformes</taxon>
        <taxon>Characoidei</taxon>
        <taxon>Pygocentrus</taxon>
    </lineage>
</organism>
<keyword evidence="4" id="KW-1185">Reference proteome</keyword>
<sequence length="691" mass="76318">MTTLSRTNSDSALHTSVRVTYFRDSNPAQVQTACSRQSGTPLFRHPVPLIEETVQEEGKPPKSQKETSVLSGCGTIVSCVFPSPDLSCSLPNVPSLSTSGSLPDLSSLHLPSTVTEVIDPEPQSHTSLLSSPTSMHHLPSTAAHSAIMTDHEFPLPSLSSSPQASTSNSSRPSSLSNPNLQATLSSHSLVDSFSSTSLSLSNSSLHSSVSSQSLRSSLSSSSLSNQSAQSADSHCSYSSGIGGSFSSLSCSPHASGQGVVPRNTSSWKRTQLNPLIVPSGGESLWQQPKQLSPNVSSTFSSIAQGVPLDTTKVQREAKPSIYHYSHLPSTGHPMAYQSLQHHQPEGWDQSRQDTRKQCQQQVLQPSSSQLKSQPQYSQHSAHGKAHLNPHPCISQQQFTEQIQDLHHQYQQVQQQSLHQQYQPSQQYLQQQPQHCQSQHNTQPLQHQQQYQDRNQGWNPQLQLSHHNQYQQQCQYQSQPEGPPGTFQKQQPCPPPTVMASRDEDAGCWQKRVNQHNQHIPNIGIQGPLSACMHIKELPKVQSKMPVHDLRRERTTQYPKGIHSHRDHLQLSETASAPSLNKEFGLHNKSYVGLHLTPSQTEALSQKLGHLHKEPAEAPRISDSKCQDVEDKDVPAVENLWHPETQSQNKEGLHNFSSTSTEVPSSWLDDDELPDLPDSIPEFDLEHFALED</sequence>
<dbReference type="AlphaFoldDB" id="A0AAR2JFY1"/>
<evidence type="ECO:0000256" key="1">
    <source>
        <dbReference type="SAM" id="MobiDB-lite"/>
    </source>
</evidence>
<dbReference type="PANTHER" id="PTHR13589">
    <property type="entry name" value="CREB-REGULATED TRANSCRIPTION COACTIVATOR"/>
    <property type="match status" value="1"/>
</dbReference>
<reference evidence="3 4" key="1">
    <citation type="submission" date="2020-10" db="EMBL/GenBank/DDBJ databases">
        <title>Pygocentrus nattereri (red-bellied piranha) genome, fPygNat1, primary haplotype.</title>
        <authorList>
            <person name="Myers G."/>
            <person name="Meyer A."/>
            <person name="Karagic N."/>
            <person name="Pippel M."/>
            <person name="Winkler S."/>
            <person name="Tracey A."/>
            <person name="Wood J."/>
            <person name="Formenti G."/>
            <person name="Howe K."/>
            <person name="Fedrigo O."/>
            <person name="Jarvis E.D."/>
        </authorList>
    </citation>
    <scope>NUCLEOTIDE SEQUENCE [LARGE SCALE GENOMIC DNA]</scope>
</reference>
<feature type="compositionally biased region" description="Low complexity" evidence="1">
    <location>
        <begin position="154"/>
        <end position="180"/>
    </location>
</feature>
<dbReference type="GeneID" id="108426025"/>
<feature type="compositionally biased region" description="Low complexity" evidence="1">
    <location>
        <begin position="423"/>
        <end position="451"/>
    </location>
</feature>
<dbReference type="Proteomes" id="UP001501920">
    <property type="component" value="Chromosome 27"/>
</dbReference>
<dbReference type="GO" id="GO:0008140">
    <property type="term" value="F:cAMP response element binding protein binding"/>
    <property type="evidence" value="ECO:0007669"/>
    <property type="project" value="TreeGrafter"/>
</dbReference>